<evidence type="ECO:0000259" key="6">
    <source>
        <dbReference type="PROSITE" id="PS50075"/>
    </source>
</evidence>
<dbReference type="InterPro" id="IPR023213">
    <property type="entry name" value="CAT-like_dom_sf"/>
</dbReference>
<evidence type="ECO:0000256" key="4">
    <source>
        <dbReference type="ARBA" id="ARBA00022737"/>
    </source>
</evidence>
<dbReference type="Pfam" id="PF00668">
    <property type="entry name" value="Condensation"/>
    <property type="match status" value="1"/>
</dbReference>
<dbReference type="Gene3D" id="1.10.1200.10">
    <property type="entry name" value="ACP-like"/>
    <property type="match status" value="1"/>
</dbReference>
<dbReference type="RefSeq" id="WP_268630840.1">
    <property type="nucleotide sequence ID" value="NZ_JAMDMJ010000074.1"/>
</dbReference>
<name>A0ABT4FN10_9BACL</name>
<dbReference type="Gene3D" id="3.30.559.30">
    <property type="entry name" value="Nonribosomal peptide synthetase, condensation domain"/>
    <property type="match status" value="1"/>
</dbReference>
<proteinExistence type="predicted"/>
<dbReference type="SMART" id="SM00823">
    <property type="entry name" value="PKS_PP"/>
    <property type="match status" value="1"/>
</dbReference>
<dbReference type="Gene3D" id="3.30.559.10">
    <property type="entry name" value="Chloramphenicol acetyltransferase-like domain"/>
    <property type="match status" value="1"/>
</dbReference>
<evidence type="ECO:0000256" key="1">
    <source>
        <dbReference type="ARBA" id="ARBA00001957"/>
    </source>
</evidence>
<dbReference type="InterPro" id="IPR006162">
    <property type="entry name" value="Ppantetheine_attach_site"/>
</dbReference>
<dbReference type="PROSITE" id="PS50075">
    <property type="entry name" value="CARRIER"/>
    <property type="match status" value="1"/>
</dbReference>
<keyword evidence="8" id="KW-1185">Reference proteome</keyword>
<dbReference type="PROSITE" id="PS00012">
    <property type="entry name" value="PHOSPHOPANTETHEINE"/>
    <property type="match status" value="1"/>
</dbReference>
<organism evidence="7 8">
    <name type="scientific">Paenibacillus chitinolyticus</name>
    <dbReference type="NCBI Taxonomy" id="79263"/>
    <lineage>
        <taxon>Bacteria</taxon>
        <taxon>Bacillati</taxon>
        <taxon>Bacillota</taxon>
        <taxon>Bacilli</taxon>
        <taxon>Bacillales</taxon>
        <taxon>Paenibacillaceae</taxon>
        <taxon>Paenibacillus</taxon>
    </lineage>
</organism>
<gene>
    <name evidence="7" type="ORF">M5X16_29625</name>
</gene>
<dbReference type="PANTHER" id="PTHR45527:SF1">
    <property type="entry name" value="FATTY ACID SYNTHASE"/>
    <property type="match status" value="1"/>
</dbReference>
<dbReference type="Pfam" id="PF00550">
    <property type="entry name" value="PP-binding"/>
    <property type="match status" value="1"/>
</dbReference>
<dbReference type="EMBL" id="JAMDMJ010000074">
    <property type="protein sequence ID" value="MCY9599913.1"/>
    <property type="molecule type" value="Genomic_DNA"/>
</dbReference>
<evidence type="ECO:0000256" key="3">
    <source>
        <dbReference type="ARBA" id="ARBA00022553"/>
    </source>
</evidence>
<keyword evidence="2" id="KW-0596">Phosphopantetheine</keyword>
<evidence type="ECO:0000313" key="8">
    <source>
        <dbReference type="Proteomes" id="UP001527202"/>
    </source>
</evidence>
<accession>A0ABT4FN10</accession>
<dbReference type="InterPro" id="IPR009081">
    <property type="entry name" value="PP-bd_ACP"/>
</dbReference>
<keyword evidence="5" id="KW-0045">Antibiotic biosynthesis</keyword>
<dbReference type="CDD" id="cd19531">
    <property type="entry name" value="LCL_NRPS-like"/>
    <property type="match status" value="1"/>
</dbReference>
<sequence length="441" mass="49534">RTVMEARLAELWREVLGAEAVGIRDHFFEIGGHSLRAAALTARIHQALQVEVPMRMVFEHPTVESLAQAMEELQPNPYAGIPAAGEQESYPVSSAQKRLYVLSQLETDGFGYNMPGVLHLEGEPDAARLEQAFRALIRRHEALRTAFTLHDGVPMQRIAPKEAPPEFTLPRIRVQGEEEALQAARAFIRPFDLEQAPLLRAALVDEGANRHRLLVDMHHIVSDGVSTAILLEELSRLYNGEGEGEALPELRIQYKDYAVWQQSEAGSERVRAQEAYWLERLKGELPMLDLPADRTRPAVFRYTGGVVRFTLGAERTTGLKRMALRTGATLYMVLLAAYSTLLSKYSGQEEVIVGTPVAGRPHAELERVMGMFVNTLALRTYPSADKPFEAYVREVKELALEAYAHQDYPFEELVEKLNVRRDMSRNPLFDTMFAWQGEGGA</sequence>
<dbReference type="InterPro" id="IPR036736">
    <property type="entry name" value="ACP-like_sf"/>
</dbReference>
<protein>
    <submittedName>
        <fullName evidence="7">Condensation domain-containing protein</fullName>
    </submittedName>
</protein>
<dbReference type="SUPFAM" id="SSF52777">
    <property type="entry name" value="CoA-dependent acyltransferases"/>
    <property type="match status" value="2"/>
</dbReference>
<evidence type="ECO:0000313" key="7">
    <source>
        <dbReference type="EMBL" id="MCY9599913.1"/>
    </source>
</evidence>
<keyword evidence="3" id="KW-0597">Phosphoprotein</keyword>
<evidence type="ECO:0000256" key="5">
    <source>
        <dbReference type="ARBA" id="ARBA00023194"/>
    </source>
</evidence>
<dbReference type="InterPro" id="IPR001242">
    <property type="entry name" value="Condensation_dom"/>
</dbReference>
<dbReference type="InterPro" id="IPR020806">
    <property type="entry name" value="PKS_PP-bd"/>
</dbReference>
<reference evidence="7 8" key="1">
    <citation type="submission" date="2022-05" db="EMBL/GenBank/DDBJ databases">
        <title>Genome Sequencing of Bee-Associated Microbes.</title>
        <authorList>
            <person name="Dunlap C."/>
        </authorList>
    </citation>
    <scope>NUCLEOTIDE SEQUENCE [LARGE SCALE GENOMIC DNA]</scope>
    <source>
        <strain evidence="7 8">NRRL B-23120</strain>
    </source>
</reference>
<dbReference type="Proteomes" id="UP001527202">
    <property type="component" value="Unassembled WGS sequence"/>
</dbReference>
<dbReference type="SUPFAM" id="SSF47336">
    <property type="entry name" value="ACP-like"/>
    <property type="match status" value="1"/>
</dbReference>
<comment type="caution">
    <text evidence="7">The sequence shown here is derived from an EMBL/GenBank/DDBJ whole genome shotgun (WGS) entry which is preliminary data.</text>
</comment>
<comment type="cofactor">
    <cofactor evidence="1">
        <name>pantetheine 4'-phosphate</name>
        <dbReference type="ChEBI" id="CHEBI:47942"/>
    </cofactor>
</comment>
<dbReference type="PANTHER" id="PTHR45527">
    <property type="entry name" value="NONRIBOSOMAL PEPTIDE SYNTHETASE"/>
    <property type="match status" value="1"/>
</dbReference>
<feature type="domain" description="Carrier" evidence="6">
    <location>
        <begin position="1"/>
        <end position="74"/>
    </location>
</feature>
<keyword evidence="4" id="KW-0677">Repeat</keyword>
<feature type="non-terminal residue" evidence="7">
    <location>
        <position position="1"/>
    </location>
</feature>
<feature type="non-terminal residue" evidence="7">
    <location>
        <position position="441"/>
    </location>
</feature>
<evidence type="ECO:0000256" key="2">
    <source>
        <dbReference type="ARBA" id="ARBA00022450"/>
    </source>
</evidence>